<sequence length="296" mass="33825">MANYWVEEFLHYLAVERGLAENTLSSYHRDLHQFLEWLKERDIKSVEAVHRNHIMAYLLKLQQKGRAPATVSRHLAALKSFYHFLTRESAVEKDPTINLDSPKLAKKLPHVLSPDEVVALLDQPDTGKKAGLRDKAMLELLYATGLRVSELMALDVPHLNLELGFVRCFGKGAKERIVPMGSVAARCLNEYLEKGRNKLIKHFDEPALFVNQHGRRLTRQGFWKLLKKYAVDAGINKDIAPHTLRHSFATHLLENGADLRAVQEMLGHADITTTQIYTHLTKSRIKEVYDETHPRA</sequence>
<comment type="similarity">
    <text evidence="3 12">Belongs to the 'phage' integrase family. XerD subfamily.</text>
</comment>
<dbReference type="Proteomes" id="UP001329915">
    <property type="component" value="Chromosome"/>
</dbReference>
<dbReference type="PANTHER" id="PTHR30349">
    <property type="entry name" value="PHAGE INTEGRASE-RELATED"/>
    <property type="match status" value="1"/>
</dbReference>
<dbReference type="GO" id="GO:0005737">
    <property type="term" value="C:cytoplasm"/>
    <property type="evidence" value="ECO:0007669"/>
    <property type="project" value="UniProtKB-SubCell"/>
</dbReference>
<dbReference type="PANTHER" id="PTHR30349:SF81">
    <property type="entry name" value="TYROSINE RECOMBINASE XERC"/>
    <property type="match status" value="1"/>
</dbReference>
<dbReference type="GO" id="GO:0006313">
    <property type="term" value="P:DNA transposition"/>
    <property type="evidence" value="ECO:0007669"/>
    <property type="project" value="UniProtKB-UniRule"/>
</dbReference>
<dbReference type="KEGG" id="dbc:MFMK1_002880"/>
<feature type="active site" evidence="12">
    <location>
        <position position="171"/>
    </location>
</feature>
<comment type="similarity">
    <text evidence="2">Belongs to the 'phage' integrase family. XerC subfamily.</text>
</comment>
<dbReference type="InterPro" id="IPR050090">
    <property type="entry name" value="Tyrosine_recombinase_XerCD"/>
</dbReference>
<feature type="domain" description="Tyr recombinase" evidence="13">
    <location>
        <begin position="107"/>
        <end position="290"/>
    </location>
</feature>
<dbReference type="GO" id="GO:0003677">
    <property type="term" value="F:DNA binding"/>
    <property type="evidence" value="ECO:0007669"/>
    <property type="project" value="UniProtKB-UniRule"/>
</dbReference>
<dbReference type="InterPro" id="IPR013762">
    <property type="entry name" value="Integrase-like_cat_sf"/>
</dbReference>
<evidence type="ECO:0000259" key="14">
    <source>
        <dbReference type="PROSITE" id="PS51900"/>
    </source>
</evidence>
<dbReference type="InterPro" id="IPR010998">
    <property type="entry name" value="Integrase_recombinase_N"/>
</dbReference>
<comment type="subunit">
    <text evidence="12">Forms a cyclic heterotetrameric complex composed of two molecules of XerC and two molecules of XerD.</text>
</comment>
<dbReference type="EMBL" id="CP121694">
    <property type="protein sequence ID" value="WRO23034.1"/>
    <property type="molecule type" value="Genomic_DNA"/>
</dbReference>
<protein>
    <recommendedName>
        <fullName evidence="4 12">Tyrosine recombinase XerD</fullName>
    </recommendedName>
</protein>
<keyword evidence="5 12" id="KW-0963">Cytoplasm</keyword>
<evidence type="ECO:0000256" key="10">
    <source>
        <dbReference type="ARBA" id="ARBA00023172"/>
    </source>
</evidence>
<dbReference type="NCBIfam" id="NF001399">
    <property type="entry name" value="PRK00283.1"/>
    <property type="match status" value="1"/>
</dbReference>
<evidence type="ECO:0000256" key="1">
    <source>
        <dbReference type="ARBA" id="ARBA00004496"/>
    </source>
</evidence>
<evidence type="ECO:0000259" key="13">
    <source>
        <dbReference type="PROSITE" id="PS51898"/>
    </source>
</evidence>
<dbReference type="HAMAP" id="MF_01808">
    <property type="entry name" value="Recomb_XerC_XerD"/>
    <property type="match status" value="1"/>
</dbReference>
<feature type="active site" description="O-(3'-phospho-DNA)-tyrosine intermediate" evidence="12">
    <location>
        <position position="277"/>
    </location>
</feature>
<dbReference type="PROSITE" id="PS51900">
    <property type="entry name" value="CB"/>
    <property type="match status" value="1"/>
</dbReference>
<dbReference type="Gene3D" id="1.10.150.130">
    <property type="match status" value="1"/>
</dbReference>
<dbReference type="CDD" id="cd00798">
    <property type="entry name" value="INT_XerDC_C"/>
    <property type="match status" value="1"/>
</dbReference>
<name>A0AAU0UQI1_9FIRM</name>
<dbReference type="NCBIfam" id="NF040815">
    <property type="entry name" value="recomb_XerA_Arch"/>
    <property type="match status" value="1"/>
</dbReference>
<dbReference type="SUPFAM" id="SSF56349">
    <property type="entry name" value="DNA breaking-rejoining enzymes"/>
    <property type="match status" value="1"/>
</dbReference>
<evidence type="ECO:0000313" key="15">
    <source>
        <dbReference type="EMBL" id="WRO23034.1"/>
    </source>
</evidence>
<dbReference type="InterPro" id="IPR004107">
    <property type="entry name" value="Integrase_SAM-like_N"/>
</dbReference>
<feature type="active site" evidence="12">
    <location>
        <position position="242"/>
    </location>
</feature>
<evidence type="ECO:0000256" key="6">
    <source>
        <dbReference type="ARBA" id="ARBA00022618"/>
    </source>
</evidence>
<dbReference type="InterPro" id="IPR002104">
    <property type="entry name" value="Integrase_catalytic"/>
</dbReference>
<evidence type="ECO:0000256" key="2">
    <source>
        <dbReference type="ARBA" id="ARBA00006657"/>
    </source>
</evidence>
<dbReference type="NCBIfam" id="TIGR02225">
    <property type="entry name" value="recomb_XerD"/>
    <property type="match status" value="1"/>
</dbReference>
<dbReference type="PROSITE" id="PS51898">
    <property type="entry name" value="TYR_RECOMBINASE"/>
    <property type="match status" value="1"/>
</dbReference>
<dbReference type="RefSeq" id="WP_366922421.1">
    <property type="nucleotide sequence ID" value="NZ_CP121694.1"/>
</dbReference>
<evidence type="ECO:0000313" key="16">
    <source>
        <dbReference type="Proteomes" id="UP001329915"/>
    </source>
</evidence>
<dbReference type="Pfam" id="PF02899">
    <property type="entry name" value="Phage_int_SAM_1"/>
    <property type="match status" value="1"/>
</dbReference>
<proteinExistence type="inferred from homology"/>
<gene>
    <name evidence="12 15" type="primary">xerD</name>
    <name evidence="15" type="ORF">MFMK1_002880</name>
</gene>
<evidence type="ECO:0000256" key="3">
    <source>
        <dbReference type="ARBA" id="ARBA00010450"/>
    </source>
</evidence>
<dbReference type="InterPro" id="IPR011932">
    <property type="entry name" value="Recomb_XerD"/>
</dbReference>
<feature type="active site" evidence="12">
    <location>
        <position position="268"/>
    </location>
</feature>
<keyword evidence="11 12" id="KW-0131">Cell cycle</keyword>
<keyword evidence="8 12" id="KW-0229">DNA integration</keyword>
<feature type="domain" description="Core-binding (CB)" evidence="14">
    <location>
        <begin position="1"/>
        <end position="86"/>
    </location>
</feature>
<keyword evidence="9 12" id="KW-0238">DNA-binding</keyword>
<comment type="function">
    <text evidence="12">Site-specific tyrosine recombinase, which acts by catalyzing the cutting and rejoining of the recombining DNA molecules. The XerC-XerD complex is essential to convert dimers of the bacterial chromosome into monomers to permit their segregation at cell division. It also contributes to the segregational stability of plasmids.</text>
</comment>
<feature type="active site" evidence="12">
    <location>
        <position position="147"/>
    </location>
</feature>
<dbReference type="AlphaFoldDB" id="A0AAU0UQI1"/>
<comment type="subcellular location">
    <subcellularLocation>
        <location evidence="1 12">Cytoplasm</location>
    </subcellularLocation>
</comment>
<keyword evidence="6 12" id="KW-0132">Cell division</keyword>
<evidence type="ECO:0000256" key="11">
    <source>
        <dbReference type="ARBA" id="ARBA00023306"/>
    </source>
</evidence>
<evidence type="ECO:0000256" key="7">
    <source>
        <dbReference type="ARBA" id="ARBA00022829"/>
    </source>
</evidence>
<feature type="active site" evidence="12">
    <location>
        <position position="245"/>
    </location>
</feature>
<dbReference type="GO" id="GO:0007059">
    <property type="term" value="P:chromosome segregation"/>
    <property type="evidence" value="ECO:0007669"/>
    <property type="project" value="UniProtKB-UniRule"/>
</dbReference>
<dbReference type="InterPro" id="IPR023009">
    <property type="entry name" value="Tyrosine_recombinase_XerC/XerD"/>
</dbReference>
<evidence type="ECO:0000256" key="8">
    <source>
        <dbReference type="ARBA" id="ARBA00022908"/>
    </source>
</evidence>
<evidence type="ECO:0000256" key="12">
    <source>
        <dbReference type="HAMAP-Rule" id="MF_01807"/>
    </source>
</evidence>
<keyword evidence="10 12" id="KW-0233">DNA recombination</keyword>
<dbReference type="Gene3D" id="1.10.443.10">
    <property type="entry name" value="Intergrase catalytic core"/>
    <property type="match status" value="1"/>
</dbReference>
<dbReference type="InterPro" id="IPR011931">
    <property type="entry name" value="Recomb_XerC"/>
</dbReference>
<evidence type="ECO:0000256" key="4">
    <source>
        <dbReference type="ARBA" id="ARBA00015810"/>
    </source>
</evidence>
<dbReference type="HAMAP" id="MF_01807">
    <property type="entry name" value="Recomb_XerD"/>
    <property type="match status" value="1"/>
</dbReference>
<evidence type="ECO:0000256" key="5">
    <source>
        <dbReference type="ARBA" id="ARBA00022490"/>
    </source>
</evidence>
<keyword evidence="7 12" id="KW-0159">Chromosome partition</keyword>
<accession>A0AAU0UQI1</accession>
<dbReference type="GO" id="GO:0009037">
    <property type="term" value="F:tyrosine-based site-specific recombinase activity"/>
    <property type="evidence" value="ECO:0007669"/>
    <property type="project" value="UniProtKB-UniRule"/>
</dbReference>
<dbReference type="InterPro" id="IPR044068">
    <property type="entry name" value="CB"/>
</dbReference>
<dbReference type="GO" id="GO:0051301">
    <property type="term" value="P:cell division"/>
    <property type="evidence" value="ECO:0007669"/>
    <property type="project" value="UniProtKB-UniRule"/>
</dbReference>
<dbReference type="NCBIfam" id="TIGR02224">
    <property type="entry name" value="recomb_XerC"/>
    <property type="match status" value="1"/>
</dbReference>
<reference evidence="15 16" key="1">
    <citation type="submission" date="2023-04" db="EMBL/GenBank/DDBJ databases">
        <authorList>
            <person name="Hsu D."/>
        </authorList>
    </citation>
    <scope>NUCLEOTIDE SEQUENCE [LARGE SCALE GENOMIC DNA]</scope>
    <source>
        <strain evidence="15 16">MK1</strain>
    </source>
</reference>
<dbReference type="Pfam" id="PF00589">
    <property type="entry name" value="Phage_integrase"/>
    <property type="match status" value="1"/>
</dbReference>
<organism evidence="15 16">
    <name type="scientific">Metallumcola ferriviriculae</name>
    <dbReference type="NCBI Taxonomy" id="3039180"/>
    <lineage>
        <taxon>Bacteria</taxon>
        <taxon>Bacillati</taxon>
        <taxon>Bacillota</taxon>
        <taxon>Clostridia</taxon>
        <taxon>Neomoorellales</taxon>
        <taxon>Desulfitibacteraceae</taxon>
        <taxon>Metallumcola</taxon>
    </lineage>
</organism>
<keyword evidence="16" id="KW-1185">Reference proteome</keyword>
<evidence type="ECO:0000256" key="9">
    <source>
        <dbReference type="ARBA" id="ARBA00023125"/>
    </source>
</evidence>
<dbReference type="InterPro" id="IPR011010">
    <property type="entry name" value="DNA_brk_join_enz"/>
</dbReference>